<dbReference type="Proteomes" id="UP001431209">
    <property type="component" value="Unassembled WGS sequence"/>
</dbReference>
<gene>
    <name evidence="2" type="ORF">AKO1_005107</name>
</gene>
<evidence type="ECO:0000313" key="3">
    <source>
        <dbReference type="Proteomes" id="UP001431209"/>
    </source>
</evidence>
<keyword evidence="1" id="KW-1133">Transmembrane helix</keyword>
<evidence type="ECO:0000256" key="1">
    <source>
        <dbReference type="SAM" id="Phobius"/>
    </source>
</evidence>
<keyword evidence="1" id="KW-0472">Membrane</keyword>
<comment type="caution">
    <text evidence="2">The sequence shown here is derived from an EMBL/GenBank/DDBJ whole genome shotgun (WGS) entry which is preliminary data.</text>
</comment>
<evidence type="ECO:0000313" key="2">
    <source>
        <dbReference type="EMBL" id="KAL0484518.1"/>
    </source>
</evidence>
<sequence>MIALVLFIVGIVPSLLVTYMICLCFFSQNTNKKPVVLRRVDKNYKKTDGEGVEDVHQISLNDPCYDQFNIEFDQQFGIIPWKGRVKARVGCGPVAWGMMFNLYGRMNKIQKFKTLFPDDLEGAIPQIVELGNIMQTVNGGPRNPKYDSGAGFTWPHKMQYADVYLKDTGYRMVLYYNTFGYKSPLPHNLPPNGRSIWDVAVDKVKNGVPILIGYKCNKILHYAISHGHRKNAQGQDELYANNGHNLIDFDNEWIRDPNLEQEKRNAPFYMVGYLEEITSH</sequence>
<reference evidence="2 3" key="1">
    <citation type="submission" date="2024-03" db="EMBL/GenBank/DDBJ databases">
        <title>The Acrasis kona genome and developmental transcriptomes reveal deep origins of eukaryotic multicellular pathways.</title>
        <authorList>
            <person name="Sheikh S."/>
            <person name="Fu C.-J."/>
            <person name="Brown M.W."/>
            <person name="Baldauf S.L."/>
        </authorList>
    </citation>
    <scope>NUCLEOTIDE SEQUENCE [LARGE SCALE GENOMIC DNA]</scope>
    <source>
        <strain evidence="2 3">ATCC MYA-3509</strain>
    </source>
</reference>
<dbReference type="EMBL" id="JAOPGA020001052">
    <property type="protein sequence ID" value="KAL0484518.1"/>
    <property type="molecule type" value="Genomic_DNA"/>
</dbReference>
<organism evidence="2 3">
    <name type="scientific">Acrasis kona</name>
    <dbReference type="NCBI Taxonomy" id="1008807"/>
    <lineage>
        <taxon>Eukaryota</taxon>
        <taxon>Discoba</taxon>
        <taxon>Heterolobosea</taxon>
        <taxon>Tetramitia</taxon>
        <taxon>Eutetramitia</taxon>
        <taxon>Acrasidae</taxon>
        <taxon>Acrasis</taxon>
    </lineage>
</organism>
<feature type="transmembrane region" description="Helical" evidence="1">
    <location>
        <begin position="6"/>
        <end position="26"/>
    </location>
</feature>
<protein>
    <submittedName>
        <fullName evidence="2">RecO</fullName>
    </submittedName>
</protein>
<dbReference type="AlphaFoldDB" id="A0AAW2Z3W1"/>
<accession>A0AAW2Z3W1</accession>
<keyword evidence="1" id="KW-0812">Transmembrane</keyword>
<keyword evidence="3" id="KW-1185">Reference proteome</keyword>
<proteinExistence type="predicted"/>
<name>A0AAW2Z3W1_9EUKA</name>